<reference evidence="2" key="1">
    <citation type="journal article" date="2020" name="bioRxiv">
        <title>Hybrid origin of Populus tomentosa Carr. identified through genome sequencing and phylogenomic analysis.</title>
        <authorList>
            <person name="An X."/>
            <person name="Gao K."/>
            <person name="Chen Z."/>
            <person name="Li J."/>
            <person name="Yang X."/>
            <person name="Yang X."/>
            <person name="Zhou J."/>
            <person name="Guo T."/>
            <person name="Zhao T."/>
            <person name="Huang S."/>
            <person name="Miao D."/>
            <person name="Khan W.U."/>
            <person name="Rao P."/>
            <person name="Ye M."/>
            <person name="Lei B."/>
            <person name="Liao W."/>
            <person name="Wang J."/>
            <person name="Ji L."/>
            <person name="Li Y."/>
            <person name="Guo B."/>
            <person name="Mustafa N.S."/>
            <person name="Li S."/>
            <person name="Yun Q."/>
            <person name="Keller S.R."/>
            <person name="Mao J."/>
            <person name="Zhang R."/>
            <person name="Strauss S.H."/>
        </authorList>
    </citation>
    <scope>NUCLEOTIDE SEQUENCE</scope>
    <source>
        <strain evidence="2">GM15</strain>
        <tissue evidence="2">Leaf</tissue>
    </source>
</reference>
<sequence>MELSPFRTPDAIITIFCVTVIVHVAWSACEVKLEAAHFKSIAARTTCLEFLPFSASIQGLIQCNVVLQAYADHGMTEELNVESASVYPTNDSLQWLDHMLGELHCKDPYMLELHCKDPISLADCIVKTP</sequence>
<dbReference type="EMBL" id="JAAWWB010000007">
    <property type="protein sequence ID" value="KAG6779957.1"/>
    <property type="molecule type" value="Genomic_DNA"/>
</dbReference>
<name>A0A8X8A8W1_POPTO</name>
<evidence type="ECO:0000313" key="3">
    <source>
        <dbReference type="Proteomes" id="UP000886885"/>
    </source>
</evidence>
<comment type="caution">
    <text evidence="2">The sequence shown here is derived from an EMBL/GenBank/DDBJ whole genome shotgun (WGS) entry which is preliminary data.</text>
</comment>
<organism evidence="2 3">
    <name type="scientific">Populus tomentosa</name>
    <name type="common">Chinese white poplar</name>
    <dbReference type="NCBI Taxonomy" id="118781"/>
    <lineage>
        <taxon>Eukaryota</taxon>
        <taxon>Viridiplantae</taxon>
        <taxon>Streptophyta</taxon>
        <taxon>Embryophyta</taxon>
        <taxon>Tracheophyta</taxon>
        <taxon>Spermatophyta</taxon>
        <taxon>Magnoliopsida</taxon>
        <taxon>eudicotyledons</taxon>
        <taxon>Gunneridae</taxon>
        <taxon>Pentapetalae</taxon>
        <taxon>rosids</taxon>
        <taxon>fabids</taxon>
        <taxon>Malpighiales</taxon>
        <taxon>Salicaceae</taxon>
        <taxon>Saliceae</taxon>
        <taxon>Populus</taxon>
    </lineage>
</organism>
<dbReference type="EMBL" id="JAAWWB010000007">
    <property type="protein sequence ID" value="KAG6779958.1"/>
    <property type="molecule type" value="Genomic_DNA"/>
</dbReference>
<evidence type="ECO:0000313" key="2">
    <source>
        <dbReference type="EMBL" id="KAG6779958.1"/>
    </source>
</evidence>
<dbReference type="Proteomes" id="UP000886885">
    <property type="component" value="Chromosome 4A"/>
</dbReference>
<accession>A0A8X8A8W1</accession>
<proteinExistence type="predicted"/>
<keyword evidence="3" id="KW-1185">Reference proteome</keyword>
<gene>
    <name evidence="1" type="ORF">POTOM_016361</name>
    <name evidence="2" type="ORF">POTOM_016362</name>
</gene>
<evidence type="ECO:0000313" key="1">
    <source>
        <dbReference type="EMBL" id="KAG6779957.1"/>
    </source>
</evidence>
<dbReference type="PROSITE" id="PS51257">
    <property type="entry name" value="PROKAR_LIPOPROTEIN"/>
    <property type="match status" value="1"/>
</dbReference>
<protein>
    <submittedName>
        <fullName evidence="2">Uncharacterized protein</fullName>
    </submittedName>
</protein>
<dbReference type="AlphaFoldDB" id="A0A8X8A8W1"/>